<keyword evidence="4 6" id="KW-0472">Membrane</keyword>
<dbReference type="EMBL" id="JXJN01028274">
    <property type="status" value="NOT_ANNOTATED_CDS"/>
    <property type="molecule type" value="Genomic_DNA"/>
</dbReference>
<feature type="transmembrane region" description="Helical" evidence="6">
    <location>
        <begin position="39"/>
        <end position="61"/>
    </location>
</feature>
<evidence type="ECO:0000313" key="8">
    <source>
        <dbReference type="Proteomes" id="UP000092460"/>
    </source>
</evidence>
<keyword evidence="3 6" id="KW-1133">Transmembrane helix</keyword>
<feature type="transmembrane region" description="Helical" evidence="6">
    <location>
        <begin position="286"/>
        <end position="312"/>
    </location>
</feature>
<feature type="transmembrane region" description="Helical" evidence="6">
    <location>
        <begin position="139"/>
        <end position="156"/>
    </location>
</feature>
<dbReference type="Proteomes" id="UP000092460">
    <property type="component" value="Unassembled WGS sequence"/>
</dbReference>
<dbReference type="EnsemblMetazoa" id="GPPI051236-RA">
    <property type="protein sequence ID" value="GPPI051236-PA"/>
    <property type="gene ID" value="GPPI051236"/>
</dbReference>
<dbReference type="Pfam" id="PF13520">
    <property type="entry name" value="AA_permease_2"/>
    <property type="match status" value="1"/>
</dbReference>
<proteinExistence type="predicted"/>
<evidence type="ECO:0000313" key="7">
    <source>
        <dbReference type="EnsemblMetazoa" id="GPPI051236-PA"/>
    </source>
</evidence>
<dbReference type="InterPro" id="IPR002293">
    <property type="entry name" value="AA/rel_permease1"/>
</dbReference>
<feature type="compositionally biased region" description="Low complexity" evidence="5">
    <location>
        <begin position="522"/>
        <end position="548"/>
    </location>
</feature>
<dbReference type="VEuPathDB" id="VectorBase:GPPI051236"/>
<evidence type="ECO:0000256" key="3">
    <source>
        <dbReference type="ARBA" id="ARBA00022989"/>
    </source>
</evidence>
<feature type="transmembrane region" description="Helical" evidence="6">
    <location>
        <begin position="168"/>
        <end position="185"/>
    </location>
</feature>
<feature type="transmembrane region" description="Helical" evidence="6">
    <location>
        <begin position="197"/>
        <end position="222"/>
    </location>
</feature>
<evidence type="ECO:0000256" key="2">
    <source>
        <dbReference type="ARBA" id="ARBA00022692"/>
    </source>
</evidence>
<feature type="transmembrane region" description="Helical" evidence="6">
    <location>
        <begin position="360"/>
        <end position="379"/>
    </location>
</feature>
<keyword evidence="8" id="KW-1185">Reference proteome</keyword>
<dbReference type="STRING" id="67801.A0A1B0C7E0"/>
<protein>
    <recommendedName>
        <fullName evidence="9">Cationic amino acid transporter C-terminal domain-containing protein</fullName>
    </recommendedName>
</protein>
<comment type="subcellular location">
    <subcellularLocation>
        <location evidence="1">Membrane</location>
        <topology evidence="1">Multi-pass membrane protein</topology>
    </subcellularLocation>
</comment>
<dbReference type="Gene3D" id="1.20.1740.10">
    <property type="entry name" value="Amino acid/polyamine transporter I"/>
    <property type="match status" value="1"/>
</dbReference>
<dbReference type="GO" id="GO:0015171">
    <property type="term" value="F:amino acid transmembrane transporter activity"/>
    <property type="evidence" value="ECO:0007669"/>
    <property type="project" value="TreeGrafter"/>
</dbReference>
<feature type="transmembrane region" description="Helical" evidence="6">
    <location>
        <begin position="243"/>
        <end position="266"/>
    </location>
</feature>
<dbReference type="PANTHER" id="PTHR43243:SF17">
    <property type="entry name" value="CATIONIC AMINO ACID TRANSPORTER-RELATED"/>
    <property type="match status" value="1"/>
</dbReference>
<dbReference type="PANTHER" id="PTHR43243">
    <property type="entry name" value="INNER MEMBRANE TRANSPORTER YGJI-RELATED"/>
    <property type="match status" value="1"/>
</dbReference>
<dbReference type="AlphaFoldDB" id="A0A1B0C7E0"/>
<dbReference type="GO" id="GO:0005886">
    <property type="term" value="C:plasma membrane"/>
    <property type="evidence" value="ECO:0007669"/>
    <property type="project" value="TreeGrafter"/>
</dbReference>
<feature type="transmembrane region" description="Helical" evidence="6">
    <location>
        <begin position="333"/>
        <end position="354"/>
    </location>
</feature>
<reference evidence="7" key="2">
    <citation type="submission" date="2020-05" db="UniProtKB">
        <authorList>
            <consortium name="EnsemblMetazoa"/>
        </authorList>
    </citation>
    <scope>IDENTIFICATION</scope>
    <source>
        <strain evidence="7">IAEA</strain>
    </source>
</reference>
<dbReference type="EMBL" id="JXJN01028275">
    <property type="status" value="NOT_ANNOTATED_CDS"/>
    <property type="molecule type" value="Genomic_DNA"/>
</dbReference>
<feature type="region of interest" description="Disordered" evidence="5">
    <location>
        <begin position="510"/>
        <end position="553"/>
    </location>
</feature>
<evidence type="ECO:0000256" key="5">
    <source>
        <dbReference type="SAM" id="MobiDB-lite"/>
    </source>
</evidence>
<sequence length="568" mass="60845">MFCETLQKCLDTLDLTSLGVGSCCGTGMYLVAGMVAKNIAGPGVVISFIIAAIASACYAEFGVRVPHTSGSAYMYSYVAVGEFVAFIIGWNMILEYLIGRSTSACACALSSSFDSLTGGAIANAIGDSIGTIFGKPPDFIAFSITLIMTFILALGASKSVVFNHILNAINLATWVFVMTAGMFYVDSSTWTEHQGFLPYGWSGVFSGAATCFYAFIGFDIIATTGEEAHSPQKSIPKAIVGSLFIVLLAYVTVSLVLTLVVPYDHINTGAALVQMWSYVNAPKCRIIVAIGATAGLSVAMFGSMFPMPRVIYAMAQDGLIFKQLSQLWQRTNVPGLATLCSGAAAALVALTVRLEILVEMMSIGTLLAYTLVSTCVLVLRYQPHSTSLVELLPAQLRTPINPNDANDPRSTTAEVLETNTLTIKRVTRGLSDSDDSMIDESPDGYLGRDDQFLVSDRSENKFYGAVHGAPTGPTGQATAFDSIGLNFFTRKLNEYSYLCPGFFPWINPGQATTETETRNTRKPSSATSSSPSNPRTTNATNQALNANNSTSGSFSMFIDETQFPKWED</sequence>
<evidence type="ECO:0000256" key="4">
    <source>
        <dbReference type="ARBA" id="ARBA00023136"/>
    </source>
</evidence>
<evidence type="ECO:0000256" key="6">
    <source>
        <dbReference type="SAM" id="Phobius"/>
    </source>
</evidence>
<feature type="transmembrane region" description="Helical" evidence="6">
    <location>
        <begin position="73"/>
        <end position="93"/>
    </location>
</feature>
<evidence type="ECO:0008006" key="9">
    <source>
        <dbReference type="Google" id="ProtNLM"/>
    </source>
</evidence>
<evidence type="ECO:0000256" key="1">
    <source>
        <dbReference type="ARBA" id="ARBA00004141"/>
    </source>
</evidence>
<name>A0A1B0C7E0_9MUSC</name>
<keyword evidence="2 6" id="KW-0812">Transmembrane</keyword>
<organism evidence="7 8">
    <name type="scientific">Glossina palpalis gambiensis</name>
    <dbReference type="NCBI Taxonomy" id="67801"/>
    <lineage>
        <taxon>Eukaryota</taxon>
        <taxon>Metazoa</taxon>
        <taxon>Ecdysozoa</taxon>
        <taxon>Arthropoda</taxon>
        <taxon>Hexapoda</taxon>
        <taxon>Insecta</taxon>
        <taxon>Pterygota</taxon>
        <taxon>Neoptera</taxon>
        <taxon>Endopterygota</taxon>
        <taxon>Diptera</taxon>
        <taxon>Brachycera</taxon>
        <taxon>Muscomorpha</taxon>
        <taxon>Hippoboscoidea</taxon>
        <taxon>Glossinidae</taxon>
        <taxon>Glossina</taxon>
    </lineage>
</organism>
<accession>A0A1B0C7E0</accession>
<dbReference type="FunFam" id="1.20.1740.10:FF:000010">
    <property type="entry name" value="probable cationic amino acid transporter"/>
    <property type="match status" value="1"/>
</dbReference>
<reference evidence="8" key="1">
    <citation type="submission" date="2015-01" db="EMBL/GenBank/DDBJ databases">
        <authorList>
            <person name="Aksoy S."/>
            <person name="Warren W."/>
            <person name="Wilson R.K."/>
        </authorList>
    </citation>
    <scope>NUCLEOTIDE SEQUENCE [LARGE SCALE GENOMIC DNA]</scope>
    <source>
        <strain evidence="8">IAEA</strain>
    </source>
</reference>